<dbReference type="Gene3D" id="2.60.120.830">
    <property type="match status" value="1"/>
</dbReference>
<dbReference type="InterPro" id="IPR045371">
    <property type="entry name" value="ADAMTS_CR_3"/>
</dbReference>
<dbReference type="PROSITE" id="PS50092">
    <property type="entry name" value="TSP1"/>
    <property type="match status" value="3"/>
</dbReference>
<feature type="disulfide bond" evidence="16">
    <location>
        <begin position="537"/>
        <end position="548"/>
    </location>
</feature>
<comment type="subcellular location">
    <subcellularLocation>
        <location evidence="1">Secreted</location>
        <location evidence="1">Extracellular space</location>
        <location evidence="1">Extracellular matrix</location>
    </subcellularLocation>
</comment>
<evidence type="ECO:0000256" key="8">
    <source>
        <dbReference type="ARBA" id="ARBA00022801"/>
    </source>
</evidence>
<feature type="chain" id="PRO_5025513033" evidence="18">
    <location>
        <begin position="23"/>
        <end position="1188"/>
    </location>
</feature>
<dbReference type="PANTHER" id="PTHR13723:SF141">
    <property type="entry name" value="A DISINTEGRIN AND METALLOPROTEINASE WITH THROMBOSPONDIN MOTIFS 2"/>
    <property type="match status" value="1"/>
</dbReference>
<protein>
    <submittedName>
        <fullName evidence="21">ADAM metallopeptidase with thrombospondin type 1 motif 2</fullName>
    </submittedName>
</protein>
<evidence type="ECO:0000256" key="3">
    <source>
        <dbReference type="ARBA" id="ARBA00022530"/>
    </source>
</evidence>
<dbReference type="PRINTS" id="PR01857">
    <property type="entry name" value="ADAMTSFAMILY"/>
</dbReference>
<proteinExistence type="predicted"/>
<accession>A0A674DSB1</accession>
<sequence length="1188" mass="134346">MCLCMCVYGGTLFACICAPVHDDVCIDQCVVLSLPVYTESLQHVLGEYGVVKPVNTDSEGRFLSGAVSAPQLDSQHQQAHRRWRREAAAASDSSHGYLEEGEGTARHRETLFYNVTVFGQELHLRLRLNSRLVAPGAKVEWHEEGSQTTYEPLRDSDCFYVGEVTNVGGTSVAISNCDGLAGMIHMGKEEFFIEPLVRGGGLMVEEEESGEGRHHIVYRSSAIKRPPINQTSASSLGEISKCLKVPRSSARARRQANEEHELFNIEVLLGVDSSVVQFHGREHIQKYLLTLMNIVNEIYQDRTLGAHINVVLVRIIMLCPAKSMSLIELGNPSQSLENICRWAFLQQKEDRSDPEYHDHAIFLTRQEFGPSGMQGYAPVTGMCHPVRSCTLNHEDGFSSAFVVAHETGHVLGMEHDGPPGNECGDEVPMGSIMAPLVQAAFHRFHWSRCSQAELSKYLNSYDCLRDDPFDHDWPALPQLPGIHYSMDEQCRFDFGAGYTMCTAYSTYDPCKQLWCSHPDNPFFCKTKKGPPIDGTKCSPGKHCFKGYCIKLTPDILRQDGGWGTWSNFGSCSRTCGGGVRFRTRQCDNPIPANGGRTCYGNSYEFQLCNLEECSEPFADFREEQCKMWDPYFEYDNTKHHWLPYEHPDPDERCQLYCKSKETGDVVAMNRMVHDGTRCSYKDPYSICVRGDCEHIGCDNQIASDTQEDKCGICGGDNSSCKIIKGNFTRSVKKQGFLKILEIPRGARHLLIQEFKGTPHILAVKNQATGHLFLNNEDEFPESRMVIEKGVEWEYYNDDDTETVQTTGPLGYAVLIRSHGDAKVTLSYKYILHEKLQSSIENNLVQEDTAYFEWALKKWSQCSKPCGGGKQYTRFGCRRKSDGKMVHRTYCVNIDNLRAISRDCNQKECSQPVWITGDWEECSSSYGKTGYQSRSVRCQQPLSGGGQRSIHSKYCNDDRPEGRRPCNRQLCPAQWRVGPWSQCSVTCSNGTQERQVLCSTPDNSVGLCMETKPITLRTCQLVPCTGDCDGKNVLIQWLSRSNPEFPGPKISSSKRQCKGDRSAFCRMEVLSRYCTNPGYRQMCCKSCTEGNFTTMDKRRKTIPTQRRVIVTLMPSTIAPHRTEDKRENNSVDVPYRIVGVDNEVFQNHFVPRIRPPYRETTRNKRIQELLAEKRRQDLLLRRAKRKPGP</sequence>
<dbReference type="Pfam" id="PF00090">
    <property type="entry name" value="TSP_1"/>
    <property type="match status" value="1"/>
</dbReference>
<dbReference type="SUPFAM" id="SSF55486">
    <property type="entry name" value="Metalloproteases ('zincins'), catalytic domain"/>
    <property type="match status" value="1"/>
</dbReference>
<dbReference type="AlphaFoldDB" id="A0A674DSB1"/>
<dbReference type="Pfam" id="PF17771">
    <property type="entry name" value="ADAMTS_CR_2"/>
    <property type="match status" value="1"/>
</dbReference>
<keyword evidence="5 15" id="KW-0479">Metal-binding</keyword>
<feature type="disulfide bond" evidence="16 17">
    <location>
        <begin position="383"/>
        <end position="463"/>
    </location>
</feature>
<evidence type="ECO:0000256" key="10">
    <source>
        <dbReference type="ARBA" id="ARBA00023049"/>
    </source>
</evidence>
<keyword evidence="6 18" id="KW-0732">Signal</keyword>
<dbReference type="PROSITE" id="PS50215">
    <property type="entry name" value="ADAM_MEPRO"/>
    <property type="match status" value="1"/>
</dbReference>
<dbReference type="Pfam" id="PF01562">
    <property type="entry name" value="Pep_M12B_propep"/>
    <property type="match status" value="1"/>
</dbReference>
<evidence type="ECO:0000256" key="13">
    <source>
        <dbReference type="ARBA" id="ARBA00023180"/>
    </source>
</evidence>
<keyword evidence="8" id="KW-0378">Hydrolase</keyword>
<evidence type="ECO:0000256" key="9">
    <source>
        <dbReference type="ARBA" id="ARBA00022833"/>
    </source>
</evidence>
<evidence type="ECO:0000313" key="22">
    <source>
        <dbReference type="Proteomes" id="UP000472277"/>
    </source>
</evidence>
<feature type="binding site" evidence="15">
    <location>
        <position position="358"/>
    </location>
    <ligand>
        <name>Ca(2+)</name>
        <dbReference type="ChEBI" id="CHEBI:29108"/>
        <label>1</label>
    </ligand>
</feature>
<evidence type="ECO:0000259" key="19">
    <source>
        <dbReference type="PROSITE" id="PS50215"/>
    </source>
</evidence>
<feature type="binding site" evidence="15 17">
    <location>
        <position position="405"/>
    </location>
    <ligand>
        <name>Zn(2+)</name>
        <dbReference type="ChEBI" id="CHEBI:29105"/>
        <note>catalytic</note>
    </ligand>
</feature>
<keyword evidence="7" id="KW-0677">Repeat</keyword>
<evidence type="ECO:0000313" key="21">
    <source>
        <dbReference type="Ensembl" id="ENSSTUP00000098695.1"/>
    </source>
</evidence>
<dbReference type="GO" id="GO:0030198">
    <property type="term" value="P:extracellular matrix organization"/>
    <property type="evidence" value="ECO:0007669"/>
    <property type="project" value="InterPro"/>
</dbReference>
<dbReference type="Pfam" id="PF01421">
    <property type="entry name" value="Reprolysin"/>
    <property type="match status" value="1"/>
</dbReference>
<dbReference type="Gene3D" id="3.40.390.10">
    <property type="entry name" value="Collagenase (Catalytic Domain)"/>
    <property type="match status" value="1"/>
</dbReference>
<evidence type="ECO:0000256" key="5">
    <source>
        <dbReference type="ARBA" id="ARBA00022723"/>
    </source>
</evidence>
<evidence type="ECO:0000256" key="2">
    <source>
        <dbReference type="ARBA" id="ARBA00022525"/>
    </source>
</evidence>
<dbReference type="GO" id="GO:0031012">
    <property type="term" value="C:extracellular matrix"/>
    <property type="evidence" value="ECO:0007669"/>
    <property type="project" value="TreeGrafter"/>
</dbReference>
<feature type="domain" description="PLAC" evidence="20">
    <location>
        <begin position="1052"/>
        <end position="1090"/>
    </location>
</feature>
<dbReference type="SMART" id="SM00209">
    <property type="entry name" value="TSP1"/>
    <property type="match status" value="4"/>
</dbReference>
<feature type="active site" evidence="14 17">
    <location>
        <position position="406"/>
    </location>
</feature>
<dbReference type="GO" id="GO:0008270">
    <property type="term" value="F:zinc ion binding"/>
    <property type="evidence" value="ECO:0007669"/>
    <property type="project" value="InterPro"/>
</dbReference>
<keyword evidence="15" id="KW-0106">Calcium</keyword>
<organism evidence="21 22">
    <name type="scientific">Salmo trutta</name>
    <name type="common">Brown trout</name>
    <dbReference type="NCBI Taxonomy" id="8032"/>
    <lineage>
        <taxon>Eukaryota</taxon>
        <taxon>Metazoa</taxon>
        <taxon>Chordata</taxon>
        <taxon>Craniata</taxon>
        <taxon>Vertebrata</taxon>
        <taxon>Euteleostomi</taxon>
        <taxon>Actinopterygii</taxon>
        <taxon>Neopterygii</taxon>
        <taxon>Teleostei</taxon>
        <taxon>Protacanthopterygii</taxon>
        <taxon>Salmoniformes</taxon>
        <taxon>Salmonidae</taxon>
        <taxon>Salmoninae</taxon>
        <taxon>Salmo</taxon>
    </lineage>
</organism>
<feature type="binding site" evidence="15">
    <location>
        <position position="266"/>
    </location>
    <ligand>
        <name>Ca(2+)</name>
        <dbReference type="ChEBI" id="CHEBI:29108"/>
        <label>2</label>
    </ligand>
</feature>
<feature type="binding site" evidence="15">
    <location>
        <position position="466"/>
    </location>
    <ligand>
        <name>Ca(2+)</name>
        <dbReference type="ChEBI" id="CHEBI:29108"/>
        <label>2</label>
    </ligand>
</feature>
<dbReference type="Pfam" id="PF05986">
    <property type="entry name" value="ADAMTS_spacer1"/>
    <property type="match status" value="1"/>
</dbReference>
<dbReference type="InterPro" id="IPR002870">
    <property type="entry name" value="Peptidase_M12B_N"/>
</dbReference>
<feature type="disulfide bond" evidence="16">
    <location>
        <begin position="571"/>
        <end position="608"/>
    </location>
</feature>
<dbReference type="InterPro" id="IPR010909">
    <property type="entry name" value="PLAC"/>
</dbReference>
<dbReference type="InterPro" id="IPR000884">
    <property type="entry name" value="TSP1_rpt"/>
</dbReference>
<dbReference type="FunFam" id="2.20.100.10:FF:000006">
    <property type="entry name" value="A disintegrin and metalloproteinase with thrombospondin motifs 1"/>
    <property type="match status" value="1"/>
</dbReference>
<dbReference type="InterPro" id="IPR050439">
    <property type="entry name" value="ADAMTS_ADAMTS-like"/>
</dbReference>
<dbReference type="InterPro" id="IPR010294">
    <property type="entry name" value="ADAMTS_spacer1"/>
</dbReference>
<comment type="caution">
    <text evidence="17">Lacks conserved residue(s) required for the propagation of feature annotation.</text>
</comment>
<gene>
    <name evidence="21" type="primary">ADAMTS2</name>
    <name evidence="21" type="synonym">LOC115154901</name>
</gene>
<comment type="cofactor">
    <cofactor evidence="15">
        <name>Zn(2+)</name>
        <dbReference type="ChEBI" id="CHEBI:29105"/>
    </cofactor>
    <text evidence="15">Binds 1 zinc ion per subunit.</text>
</comment>
<feature type="disulfide bond" evidence="16">
    <location>
        <begin position="490"/>
        <end position="515"/>
    </location>
</feature>
<dbReference type="Ensembl" id="ENSSTUT00000105941.1">
    <property type="protein sequence ID" value="ENSSTUP00000098695.1"/>
    <property type="gene ID" value="ENSSTUG00000043954.1"/>
</dbReference>
<evidence type="ECO:0000256" key="12">
    <source>
        <dbReference type="ARBA" id="ARBA00023157"/>
    </source>
</evidence>
<evidence type="ECO:0000256" key="18">
    <source>
        <dbReference type="SAM" id="SignalP"/>
    </source>
</evidence>
<dbReference type="PANTHER" id="PTHR13723">
    <property type="entry name" value="ADAMTS A DISINTEGRIN AND METALLOPROTEASE WITH THROMBOSPONDIN MOTIFS PROTEASE"/>
    <property type="match status" value="1"/>
</dbReference>
<evidence type="ECO:0000256" key="17">
    <source>
        <dbReference type="PROSITE-ProRule" id="PRU00276"/>
    </source>
</evidence>
<feature type="binding site" evidence="15 17">
    <location>
        <position position="415"/>
    </location>
    <ligand>
        <name>Zn(2+)</name>
        <dbReference type="ChEBI" id="CHEBI:29105"/>
        <note>catalytic</note>
    </ligand>
</feature>
<feature type="disulfide bond" evidence="16">
    <location>
        <begin position="575"/>
        <end position="613"/>
    </location>
</feature>
<name>A0A674DSB1_SALTR</name>
<feature type="signal peptide" evidence="18">
    <location>
        <begin position="1"/>
        <end position="22"/>
    </location>
</feature>
<feature type="disulfide bond" evidence="16">
    <location>
        <begin position="340"/>
        <end position="389"/>
    </location>
</feature>
<keyword evidence="11" id="KW-0865">Zymogen</keyword>
<reference evidence="21" key="1">
    <citation type="submission" date="2025-08" db="UniProtKB">
        <authorList>
            <consortium name="Ensembl"/>
        </authorList>
    </citation>
    <scope>IDENTIFICATION</scope>
</reference>
<dbReference type="Pfam" id="PF19236">
    <property type="entry name" value="ADAMTS_CR_3"/>
    <property type="match status" value="1"/>
</dbReference>
<evidence type="ECO:0000256" key="1">
    <source>
        <dbReference type="ARBA" id="ARBA00004498"/>
    </source>
</evidence>
<dbReference type="InterPro" id="IPR024079">
    <property type="entry name" value="MetalloPept_cat_dom_sf"/>
</dbReference>
<evidence type="ECO:0000256" key="16">
    <source>
        <dbReference type="PIRSR" id="PIRSR613273-3"/>
    </source>
</evidence>
<feature type="disulfide bond" evidence="16">
    <location>
        <begin position="586"/>
        <end position="598"/>
    </location>
</feature>
<dbReference type="InterPro" id="IPR001590">
    <property type="entry name" value="Peptidase_M12B"/>
</dbReference>
<dbReference type="PRINTS" id="PR01859">
    <property type="entry name" value="ADAMTS2"/>
</dbReference>
<feature type="binding site" evidence="15 17">
    <location>
        <position position="409"/>
    </location>
    <ligand>
        <name>Zn(2+)</name>
        <dbReference type="ChEBI" id="CHEBI:29105"/>
        <note>catalytic</note>
    </ligand>
</feature>
<keyword evidence="9 15" id="KW-0862">Zinc</keyword>
<feature type="binding site" evidence="15">
    <location>
        <position position="463"/>
    </location>
    <ligand>
        <name>Ca(2+)</name>
        <dbReference type="ChEBI" id="CHEBI:29108"/>
        <label>1</label>
    </ligand>
</feature>
<feature type="disulfide bond" evidence="16">
    <location>
        <begin position="510"/>
        <end position="543"/>
    </location>
</feature>
<keyword evidence="2" id="KW-0964">Secreted</keyword>
<dbReference type="Pfam" id="PF19030">
    <property type="entry name" value="TSP1_ADAMTS"/>
    <property type="match status" value="3"/>
</dbReference>
<dbReference type="GO" id="GO:0006508">
    <property type="term" value="P:proteolysis"/>
    <property type="evidence" value="ECO:0007669"/>
    <property type="project" value="UniProtKB-KW"/>
</dbReference>
<evidence type="ECO:0000256" key="4">
    <source>
        <dbReference type="ARBA" id="ARBA00022670"/>
    </source>
</evidence>
<keyword evidence="3" id="KW-0272">Extracellular matrix</keyword>
<keyword evidence="4" id="KW-0645">Protease</keyword>
<feature type="disulfide bond" evidence="16">
    <location>
        <begin position="423"/>
        <end position="449"/>
    </location>
</feature>
<dbReference type="InterPro" id="IPR041645">
    <property type="entry name" value="ADAMTS_CR_2"/>
</dbReference>
<feature type="binding site" evidence="15">
    <location>
        <position position="466"/>
    </location>
    <ligand>
        <name>Ca(2+)</name>
        <dbReference type="ChEBI" id="CHEBI:29108"/>
        <label>1</label>
    </ligand>
</feature>
<keyword evidence="22" id="KW-1185">Reference proteome</keyword>
<feature type="domain" description="Peptidase M12B" evidence="19">
    <location>
        <begin position="263"/>
        <end position="468"/>
    </location>
</feature>
<dbReference type="CDD" id="cd04273">
    <property type="entry name" value="ZnMc_ADAMTS_like"/>
    <property type="match status" value="1"/>
</dbReference>
<evidence type="ECO:0000256" key="15">
    <source>
        <dbReference type="PIRSR" id="PIRSR613273-2"/>
    </source>
</evidence>
<dbReference type="PROSITE" id="PS50900">
    <property type="entry name" value="PLAC"/>
    <property type="match status" value="1"/>
</dbReference>
<evidence type="ECO:0000256" key="6">
    <source>
        <dbReference type="ARBA" id="ARBA00022729"/>
    </source>
</evidence>
<dbReference type="InterPro" id="IPR013275">
    <property type="entry name" value="Pept_M12B_ADAM-TS2"/>
</dbReference>
<dbReference type="InterPro" id="IPR036383">
    <property type="entry name" value="TSP1_rpt_sf"/>
</dbReference>
<dbReference type="GeneTree" id="ENSGT00940000156647"/>
<feature type="disulfide bond" evidence="16">
    <location>
        <begin position="501"/>
        <end position="524"/>
    </location>
</feature>
<evidence type="ECO:0000256" key="11">
    <source>
        <dbReference type="ARBA" id="ARBA00023145"/>
    </source>
</evidence>
<evidence type="ECO:0000256" key="7">
    <source>
        <dbReference type="ARBA" id="ARBA00022737"/>
    </source>
</evidence>
<dbReference type="SUPFAM" id="SSF82895">
    <property type="entry name" value="TSP-1 type 1 repeat"/>
    <property type="match status" value="4"/>
</dbReference>
<dbReference type="InterPro" id="IPR013273">
    <property type="entry name" value="ADAMTS/ADAMTS-like"/>
</dbReference>
<dbReference type="Gene3D" id="3.40.1620.60">
    <property type="match status" value="1"/>
</dbReference>
<keyword evidence="10" id="KW-0482">Metalloprotease</keyword>
<keyword evidence="13" id="KW-0325">Glycoprotein</keyword>
<dbReference type="GO" id="GO:0004222">
    <property type="term" value="F:metalloendopeptidase activity"/>
    <property type="evidence" value="ECO:0007669"/>
    <property type="project" value="InterPro"/>
</dbReference>
<evidence type="ECO:0000259" key="20">
    <source>
        <dbReference type="PROSITE" id="PS50900"/>
    </source>
</evidence>
<keyword evidence="12 16" id="KW-1015">Disulfide bond</keyword>
<dbReference type="Gene3D" id="2.20.100.10">
    <property type="entry name" value="Thrombospondin type-1 (TSP1) repeat"/>
    <property type="match status" value="4"/>
</dbReference>
<reference evidence="21" key="2">
    <citation type="submission" date="2025-09" db="UniProtKB">
        <authorList>
            <consortium name="Ensembl"/>
        </authorList>
    </citation>
    <scope>IDENTIFICATION</scope>
</reference>
<dbReference type="FunFam" id="3.40.1620.60:FF:000001">
    <property type="entry name" value="A disintegrin and metalloproteinase with thrombospondin motifs 3"/>
    <property type="match status" value="1"/>
</dbReference>
<evidence type="ECO:0000256" key="14">
    <source>
        <dbReference type="PIRSR" id="PIRSR613273-1"/>
    </source>
</evidence>
<dbReference type="Proteomes" id="UP000472277">
    <property type="component" value="Chromosome 19"/>
</dbReference>
<feature type="binding site" evidence="15">
    <location>
        <position position="266"/>
    </location>
    <ligand>
        <name>Ca(2+)</name>
        <dbReference type="ChEBI" id="CHEBI:29108"/>
        <label>1</label>
    </ligand>
</feature>